<feature type="region of interest" description="Disordered" evidence="1">
    <location>
        <begin position="240"/>
        <end position="288"/>
    </location>
</feature>
<feature type="region of interest" description="Disordered" evidence="1">
    <location>
        <begin position="96"/>
        <end position="121"/>
    </location>
</feature>
<feature type="region of interest" description="Disordered" evidence="1">
    <location>
        <begin position="339"/>
        <end position="362"/>
    </location>
</feature>
<comment type="caution">
    <text evidence="2">The sequence shown here is derived from an EMBL/GenBank/DDBJ whole genome shotgun (WGS) entry which is preliminary data.</text>
</comment>
<sequence length="455" mass="50656">MALFESLSRLVTGRALAERSELRRLEQQFEDTESIIKSMDKIFLGSQCKGTALGPPSPLTTNLVTNPFGTVDSLYSQHTRPPSKVSLSSTEAFHSPHQRAVSSCEPSTTSIFKSPIGPPDITAMDMTPDDLKRNYSTDNIWNPQIQPLPPMPQMSGFGRYRHSVEADAQWRLERLDKNLRDLRGTGVIDFVAEPPVGLDKATWDQYKDQHYRAISFTSSESSDSDGALAGANHYLDKDGTRISRGFHPSSASSANSSYKDGNGSFRRDSTPGPLLPAGRAPEGDWRLVRRGNRTLPLIQSTQRSSRHASATSIPALTAINEVYDEGRVAIRKYEGPCEIHENGNTESALASDDEDEDEDEDEDWTDMVIGGGRRHISNLTRQLQRTSAYQKEMGGRPKPIRRRTTSDERHVAFATKETTTEKRRLVRTASRVSSRRIAHKRPESKKHLSQLAAPP</sequence>
<dbReference type="EMBL" id="NAJM01000060">
    <property type="protein sequence ID" value="RVX66483.1"/>
    <property type="molecule type" value="Genomic_DNA"/>
</dbReference>
<organism evidence="2 3">
    <name type="scientific">Exophiala mesophila</name>
    <name type="common">Black yeast-like fungus</name>
    <dbReference type="NCBI Taxonomy" id="212818"/>
    <lineage>
        <taxon>Eukaryota</taxon>
        <taxon>Fungi</taxon>
        <taxon>Dikarya</taxon>
        <taxon>Ascomycota</taxon>
        <taxon>Pezizomycotina</taxon>
        <taxon>Eurotiomycetes</taxon>
        <taxon>Chaetothyriomycetidae</taxon>
        <taxon>Chaetothyriales</taxon>
        <taxon>Herpotrichiellaceae</taxon>
        <taxon>Exophiala</taxon>
    </lineage>
</organism>
<dbReference type="Proteomes" id="UP000288859">
    <property type="component" value="Unassembled WGS sequence"/>
</dbReference>
<gene>
    <name evidence="2" type="ORF">B0A52_09767</name>
</gene>
<feature type="compositionally biased region" description="Polar residues" evidence="1">
    <location>
        <begin position="100"/>
        <end position="112"/>
    </location>
</feature>
<reference evidence="2 3" key="1">
    <citation type="submission" date="2017-03" db="EMBL/GenBank/DDBJ databases">
        <title>Genomes of endolithic fungi from Antarctica.</title>
        <authorList>
            <person name="Coleine C."/>
            <person name="Masonjones S."/>
            <person name="Stajich J.E."/>
        </authorList>
    </citation>
    <scope>NUCLEOTIDE SEQUENCE [LARGE SCALE GENOMIC DNA]</scope>
    <source>
        <strain evidence="2 3">CCFEE 6314</strain>
    </source>
</reference>
<evidence type="ECO:0000256" key="1">
    <source>
        <dbReference type="SAM" id="MobiDB-lite"/>
    </source>
</evidence>
<feature type="compositionally biased region" description="Acidic residues" evidence="1">
    <location>
        <begin position="351"/>
        <end position="362"/>
    </location>
</feature>
<dbReference type="AlphaFoldDB" id="A0A438MTD7"/>
<accession>A0A438MTD7</accession>
<proteinExistence type="predicted"/>
<evidence type="ECO:0000313" key="3">
    <source>
        <dbReference type="Proteomes" id="UP000288859"/>
    </source>
</evidence>
<name>A0A438MTD7_EXOME</name>
<evidence type="ECO:0000313" key="2">
    <source>
        <dbReference type="EMBL" id="RVX66483.1"/>
    </source>
</evidence>
<feature type="region of interest" description="Disordered" evidence="1">
    <location>
        <begin position="388"/>
        <end position="455"/>
    </location>
</feature>
<protein>
    <submittedName>
        <fullName evidence="2">Uncharacterized protein</fullName>
    </submittedName>
</protein>
<dbReference type="OrthoDB" id="4160901at2759"/>
<feature type="compositionally biased region" description="Basic residues" evidence="1">
    <location>
        <begin position="433"/>
        <end position="448"/>
    </location>
</feature>